<dbReference type="RefSeq" id="WP_051239556.1">
    <property type="nucleotide sequence ID" value="NZ_AULI01000001.1"/>
</dbReference>
<keyword evidence="1" id="KW-0472">Membrane</keyword>
<evidence type="ECO:0008006" key="4">
    <source>
        <dbReference type="Google" id="ProtNLM"/>
    </source>
</evidence>
<keyword evidence="3" id="KW-1185">Reference proteome</keyword>
<evidence type="ECO:0000256" key="1">
    <source>
        <dbReference type="SAM" id="Phobius"/>
    </source>
</evidence>
<gene>
    <name evidence="2" type="ORF">N781_01645</name>
</gene>
<reference evidence="2 3" key="1">
    <citation type="submission" date="2013-08" db="EMBL/GenBank/DDBJ databases">
        <authorList>
            <person name="Huang J."/>
            <person name="Wang G."/>
        </authorList>
    </citation>
    <scope>NUCLEOTIDE SEQUENCE [LARGE SCALE GENOMIC DNA]</scope>
    <source>
        <strain evidence="2 3">JSM 076056</strain>
    </source>
</reference>
<accession>A0A0A5GRP3</accession>
<dbReference type="EMBL" id="AVPE01000001">
    <property type="protein sequence ID" value="KGX93913.1"/>
    <property type="molecule type" value="Genomic_DNA"/>
</dbReference>
<organism evidence="2 3">
    <name type="scientific">Pontibacillus halophilus JSM 076056 = DSM 19796</name>
    <dbReference type="NCBI Taxonomy" id="1385510"/>
    <lineage>
        <taxon>Bacteria</taxon>
        <taxon>Bacillati</taxon>
        <taxon>Bacillota</taxon>
        <taxon>Bacilli</taxon>
        <taxon>Bacillales</taxon>
        <taxon>Bacillaceae</taxon>
        <taxon>Pontibacillus</taxon>
    </lineage>
</organism>
<evidence type="ECO:0000313" key="3">
    <source>
        <dbReference type="Proteomes" id="UP000030528"/>
    </source>
</evidence>
<feature type="transmembrane region" description="Helical" evidence="1">
    <location>
        <begin position="61"/>
        <end position="86"/>
    </location>
</feature>
<keyword evidence="1" id="KW-1133">Transmembrane helix</keyword>
<protein>
    <recommendedName>
        <fullName evidence="4">DUF4190 domain-containing protein</fullName>
    </recommendedName>
</protein>
<comment type="caution">
    <text evidence="2">The sequence shown here is derived from an EMBL/GenBank/DDBJ whole genome shotgun (WGS) entry which is preliminary data.</text>
</comment>
<name>A0A0A5GRP3_9BACI</name>
<dbReference type="Proteomes" id="UP000030528">
    <property type="component" value="Unassembled WGS sequence"/>
</dbReference>
<feature type="transmembrane region" description="Helical" evidence="1">
    <location>
        <begin position="16"/>
        <end position="49"/>
    </location>
</feature>
<keyword evidence="1" id="KW-0812">Transmembrane</keyword>
<proteinExistence type="predicted"/>
<sequence length="94" mass="9827">MSEEQTVNPTGGATAIASFVLGIIGVLLGLIPGIGILFGFIFWVLATIFGYIGRRSARKGLATAGLVMGVGMVVYQLLFLLLFGYFTVTPGNLG</sequence>
<evidence type="ECO:0000313" key="2">
    <source>
        <dbReference type="EMBL" id="KGX93913.1"/>
    </source>
</evidence>
<dbReference type="AlphaFoldDB" id="A0A0A5GRP3"/>